<keyword evidence="6" id="KW-1185">Reference proteome</keyword>
<dbReference type="Pfam" id="PF13302">
    <property type="entry name" value="Acetyltransf_3"/>
    <property type="match status" value="1"/>
</dbReference>
<organism evidence="5 6">
    <name type="scientific">Paenibacillus turicensis</name>
    <dbReference type="NCBI Taxonomy" id="160487"/>
    <lineage>
        <taxon>Bacteria</taxon>
        <taxon>Bacillati</taxon>
        <taxon>Bacillota</taxon>
        <taxon>Bacilli</taxon>
        <taxon>Bacillales</taxon>
        <taxon>Paenibacillaceae</taxon>
        <taxon>Paenibacillus</taxon>
    </lineage>
</organism>
<accession>A0ABS4FXJ1</accession>
<protein>
    <submittedName>
        <fullName evidence="5">RimJ/RimL family protein N-acetyltransferase</fullName>
    </submittedName>
</protein>
<proteinExistence type="inferred from homology"/>
<dbReference type="InterPro" id="IPR016181">
    <property type="entry name" value="Acyl_CoA_acyltransferase"/>
</dbReference>
<keyword evidence="1" id="KW-0808">Transferase</keyword>
<evidence type="ECO:0000259" key="4">
    <source>
        <dbReference type="PROSITE" id="PS51186"/>
    </source>
</evidence>
<keyword evidence="2" id="KW-0012">Acyltransferase</keyword>
<feature type="domain" description="N-acetyltransferase" evidence="4">
    <location>
        <begin position="14"/>
        <end position="175"/>
    </location>
</feature>
<evidence type="ECO:0000256" key="1">
    <source>
        <dbReference type="ARBA" id="ARBA00022679"/>
    </source>
</evidence>
<dbReference type="Gene3D" id="3.40.630.30">
    <property type="match status" value="1"/>
</dbReference>
<name>A0ABS4FXJ1_9BACL</name>
<dbReference type="InterPro" id="IPR051531">
    <property type="entry name" value="N-acetyltransferase"/>
</dbReference>
<evidence type="ECO:0000313" key="6">
    <source>
        <dbReference type="Proteomes" id="UP001519272"/>
    </source>
</evidence>
<sequence>MYNPHNKTIETTRLLLRPFLASDAPIVSELCNNYNIYKSTLSLPYPYSESDAVAWIERHEGNFSKDVMYQFAITDKVTQELYGGIGISNNQGHKHGELAYWIGEKYWGKGIASEAAKAMIEFAFNHKKYHKVYATHFASNPASGKVMLKAGMVQEGVLHQHVKKENKFEDLVYYGIINQ</sequence>
<dbReference type="SUPFAM" id="SSF55729">
    <property type="entry name" value="Acyl-CoA N-acyltransferases (Nat)"/>
    <property type="match status" value="1"/>
</dbReference>
<dbReference type="PANTHER" id="PTHR43792">
    <property type="entry name" value="GNAT FAMILY, PUTATIVE (AFU_ORTHOLOGUE AFUA_3G00765)-RELATED-RELATED"/>
    <property type="match status" value="1"/>
</dbReference>
<evidence type="ECO:0000256" key="3">
    <source>
        <dbReference type="ARBA" id="ARBA00038502"/>
    </source>
</evidence>
<comment type="similarity">
    <text evidence="3">Belongs to the acetyltransferase family. RimJ subfamily.</text>
</comment>
<dbReference type="Proteomes" id="UP001519272">
    <property type="component" value="Unassembled WGS sequence"/>
</dbReference>
<gene>
    <name evidence="5" type="ORF">J2Z32_003965</name>
</gene>
<reference evidence="5 6" key="1">
    <citation type="submission" date="2021-03" db="EMBL/GenBank/DDBJ databases">
        <title>Genomic Encyclopedia of Type Strains, Phase IV (KMG-IV): sequencing the most valuable type-strain genomes for metagenomic binning, comparative biology and taxonomic classification.</title>
        <authorList>
            <person name="Goeker M."/>
        </authorList>
    </citation>
    <scope>NUCLEOTIDE SEQUENCE [LARGE SCALE GENOMIC DNA]</scope>
    <source>
        <strain evidence="5 6">DSM 14349</strain>
    </source>
</reference>
<dbReference type="InterPro" id="IPR000182">
    <property type="entry name" value="GNAT_dom"/>
</dbReference>
<evidence type="ECO:0000256" key="2">
    <source>
        <dbReference type="ARBA" id="ARBA00023315"/>
    </source>
</evidence>
<dbReference type="EMBL" id="JAGGKG010000024">
    <property type="protein sequence ID" value="MBP1907290.1"/>
    <property type="molecule type" value="Genomic_DNA"/>
</dbReference>
<dbReference type="RefSeq" id="WP_210090870.1">
    <property type="nucleotide sequence ID" value="NZ_JAGGKG010000024.1"/>
</dbReference>
<comment type="caution">
    <text evidence="5">The sequence shown here is derived from an EMBL/GenBank/DDBJ whole genome shotgun (WGS) entry which is preliminary data.</text>
</comment>
<evidence type="ECO:0000313" key="5">
    <source>
        <dbReference type="EMBL" id="MBP1907290.1"/>
    </source>
</evidence>
<dbReference type="PANTHER" id="PTHR43792:SF8">
    <property type="entry name" value="[RIBOSOMAL PROTEIN US5]-ALANINE N-ACETYLTRANSFERASE"/>
    <property type="match status" value="1"/>
</dbReference>
<dbReference type="PROSITE" id="PS51186">
    <property type="entry name" value="GNAT"/>
    <property type="match status" value="1"/>
</dbReference>